<dbReference type="SMART" id="SM00382">
    <property type="entry name" value="AAA"/>
    <property type="match status" value="1"/>
</dbReference>
<comment type="similarity">
    <text evidence="1">Belongs to the ABC transporter superfamily.</text>
</comment>
<accession>A0A7I9VGK0</accession>
<evidence type="ECO:0000313" key="7">
    <source>
        <dbReference type="Proteomes" id="UP000503640"/>
    </source>
</evidence>
<dbReference type="EMBL" id="BJTG01000001">
    <property type="protein sequence ID" value="GEJ55526.1"/>
    <property type="molecule type" value="Genomic_DNA"/>
</dbReference>
<feature type="domain" description="ABC transporter" evidence="5">
    <location>
        <begin position="14"/>
        <end position="243"/>
    </location>
</feature>
<evidence type="ECO:0000256" key="3">
    <source>
        <dbReference type="ARBA" id="ARBA00022741"/>
    </source>
</evidence>
<dbReference type="GO" id="GO:0005524">
    <property type="term" value="F:ATP binding"/>
    <property type="evidence" value="ECO:0007669"/>
    <property type="project" value="UniProtKB-KW"/>
</dbReference>
<sequence length="269" mass="28871">MTARAAALSLPAMIEVSHLTKRYRERLAVDDLSFTVAKGEVIGFLGPNGAGKSTTLRILTGFLPATSGTATVAGFDVFEHPLEVKRRIGYLPENPPVYLDLTPRACLELVAGLKALPRRAVKGEIERVAHLAGIEDVLDRVAGNLSKGYRQRVGLAQALVGDPEVLVLDEPTVGLDPLQIREVRELVKGLAERHTVILSTHILPEVAMTCQKVLVLNAGRLVDFDTLDGLIAKHLPGRQVTLDDIAFLEEIYGKLVSPSGAAPVAAAAR</sequence>
<dbReference type="PANTHER" id="PTHR43335:SF4">
    <property type="entry name" value="ABC TRANSPORTER, ATP-BINDING PROTEIN"/>
    <property type="match status" value="1"/>
</dbReference>
<organism evidence="6 7">
    <name type="scientific">Anaeromyxobacter diazotrophicus</name>
    <dbReference type="NCBI Taxonomy" id="2590199"/>
    <lineage>
        <taxon>Bacteria</taxon>
        <taxon>Pseudomonadati</taxon>
        <taxon>Myxococcota</taxon>
        <taxon>Myxococcia</taxon>
        <taxon>Myxococcales</taxon>
        <taxon>Cystobacterineae</taxon>
        <taxon>Anaeromyxobacteraceae</taxon>
        <taxon>Anaeromyxobacter</taxon>
    </lineage>
</organism>
<evidence type="ECO:0000313" key="6">
    <source>
        <dbReference type="EMBL" id="GEJ55526.1"/>
    </source>
</evidence>
<dbReference type="CDD" id="cd03230">
    <property type="entry name" value="ABC_DR_subfamily_A"/>
    <property type="match status" value="1"/>
</dbReference>
<dbReference type="AlphaFoldDB" id="A0A7I9VGK0"/>
<dbReference type="InterPro" id="IPR003593">
    <property type="entry name" value="AAA+_ATPase"/>
</dbReference>
<gene>
    <name evidence="6" type="ORF">AMYX_02670</name>
</gene>
<dbReference type="Gene3D" id="3.40.50.300">
    <property type="entry name" value="P-loop containing nucleotide triphosphate hydrolases"/>
    <property type="match status" value="1"/>
</dbReference>
<keyword evidence="3" id="KW-0547">Nucleotide-binding</keyword>
<dbReference type="SUPFAM" id="SSF52540">
    <property type="entry name" value="P-loop containing nucleoside triphosphate hydrolases"/>
    <property type="match status" value="1"/>
</dbReference>
<comment type="caution">
    <text evidence="6">The sequence shown here is derived from an EMBL/GenBank/DDBJ whole genome shotgun (WGS) entry which is preliminary data.</text>
</comment>
<keyword evidence="2" id="KW-0813">Transport</keyword>
<dbReference type="PROSITE" id="PS50893">
    <property type="entry name" value="ABC_TRANSPORTER_2"/>
    <property type="match status" value="1"/>
</dbReference>
<evidence type="ECO:0000259" key="5">
    <source>
        <dbReference type="PROSITE" id="PS50893"/>
    </source>
</evidence>
<evidence type="ECO:0000256" key="1">
    <source>
        <dbReference type="ARBA" id="ARBA00005417"/>
    </source>
</evidence>
<dbReference type="Proteomes" id="UP000503640">
    <property type="component" value="Unassembled WGS sequence"/>
</dbReference>
<dbReference type="Pfam" id="PF00005">
    <property type="entry name" value="ABC_tran"/>
    <property type="match status" value="1"/>
</dbReference>
<keyword evidence="7" id="KW-1185">Reference proteome</keyword>
<dbReference type="InterPro" id="IPR027417">
    <property type="entry name" value="P-loop_NTPase"/>
</dbReference>
<evidence type="ECO:0000256" key="4">
    <source>
        <dbReference type="ARBA" id="ARBA00022840"/>
    </source>
</evidence>
<dbReference type="GO" id="GO:0016887">
    <property type="term" value="F:ATP hydrolysis activity"/>
    <property type="evidence" value="ECO:0007669"/>
    <property type="project" value="InterPro"/>
</dbReference>
<proteinExistence type="inferred from homology"/>
<dbReference type="PANTHER" id="PTHR43335">
    <property type="entry name" value="ABC TRANSPORTER, ATP-BINDING PROTEIN"/>
    <property type="match status" value="1"/>
</dbReference>
<evidence type="ECO:0000256" key="2">
    <source>
        <dbReference type="ARBA" id="ARBA00022448"/>
    </source>
</evidence>
<reference evidence="7" key="1">
    <citation type="journal article" date="2020" name="Appl. Environ. Microbiol.">
        <title>Diazotrophic Anaeromyxobacter Isolates from Soils.</title>
        <authorList>
            <person name="Masuda Y."/>
            <person name="Yamanaka H."/>
            <person name="Xu Z.X."/>
            <person name="Shiratori Y."/>
            <person name="Aono T."/>
            <person name="Amachi S."/>
            <person name="Senoo K."/>
            <person name="Itoh H."/>
        </authorList>
    </citation>
    <scope>NUCLEOTIDE SEQUENCE [LARGE SCALE GENOMIC DNA]</scope>
    <source>
        <strain evidence="7">R267</strain>
    </source>
</reference>
<dbReference type="InterPro" id="IPR003439">
    <property type="entry name" value="ABC_transporter-like_ATP-bd"/>
</dbReference>
<name>A0A7I9VGK0_9BACT</name>
<keyword evidence="4" id="KW-0067">ATP-binding</keyword>
<protein>
    <recommendedName>
        <fullName evidence="5">ABC transporter domain-containing protein</fullName>
    </recommendedName>
</protein>